<keyword evidence="3" id="KW-1185">Reference proteome</keyword>
<dbReference type="EMBL" id="KZ507087">
    <property type="protein sequence ID" value="PKU37555.1"/>
    <property type="molecule type" value="Genomic_DNA"/>
</dbReference>
<evidence type="ECO:0000313" key="2">
    <source>
        <dbReference type="EMBL" id="PKU37555.1"/>
    </source>
</evidence>
<protein>
    <submittedName>
        <fullName evidence="2">Uncharacterized protein</fullName>
    </submittedName>
</protein>
<dbReference type="Proteomes" id="UP000233556">
    <property type="component" value="Unassembled WGS sequence"/>
</dbReference>
<organism evidence="2 3">
    <name type="scientific">Limosa lapponica baueri</name>
    <dbReference type="NCBI Taxonomy" id="1758121"/>
    <lineage>
        <taxon>Eukaryota</taxon>
        <taxon>Metazoa</taxon>
        <taxon>Chordata</taxon>
        <taxon>Craniata</taxon>
        <taxon>Vertebrata</taxon>
        <taxon>Euteleostomi</taxon>
        <taxon>Archelosauria</taxon>
        <taxon>Archosauria</taxon>
        <taxon>Dinosauria</taxon>
        <taxon>Saurischia</taxon>
        <taxon>Theropoda</taxon>
        <taxon>Coelurosauria</taxon>
        <taxon>Aves</taxon>
        <taxon>Neognathae</taxon>
        <taxon>Neoaves</taxon>
        <taxon>Charadriiformes</taxon>
        <taxon>Scolopacidae</taxon>
        <taxon>Limosa</taxon>
    </lineage>
</organism>
<dbReference type="AlphaFoldDB" id="A0A2I0TUU9"/>
<name>A0A2I0TUU9_LIMLA</name>
<reference evidence="3" key="2">
    <citation type="submission" date="2017-12" db="EMBL/GenBank/DDBJ databases">
        <title>Genome sequence of the Bar-tailed Godwit (Limosa lapponica baueri).</title>
        <authorList>
            <person name="Lima N.C.B."/>
            <person name="Parody-Merino A.M."/>
            <person name="Battley P.F."/>
            <person name="Fidler A.E."/>
            <person name="Prosdocimi F."/>
        </authorList>
    </citation>
    <scope>NUCLEOTIDE SEQUENCE [LARGE SCALE GENOMIC DNA]</scope>
</reference>
<feature type="compositionally biased region" description="Basic and acidic residues" evidence="1">
    <location>
        <begin position="57"/>
        <end position="71"/>
    </location>
</feature>
<feature type="region of interest" description="Disordered" evidence="1">
    <location>
        <begin position="47"/>
        <end position="78"/>
    </location>
</feature>
<reference evidence="3" key="1">
    <citation type="submission" date="2017-11" db="EMBL/GenBank/DDBJ databases">
        <authorList>
            <person name="Lima N.C."/>
            <person name="Parody-Merino A.M."/>
            <person name="Battley P.F."/>
            <person name="Fidler A.E."/>
            <person name="Prosdocimi F."/>
        </authorList>
    </citation>
    <scope>NUCLEOTIDE SEQUENCE [LARGE SCALE GENOMIC DNA]</scope>
</reference>
<accession>A0A2I0TUU9</accession>
<evidence type="ECO:0000313" key="3">
    <source>
        <dbReference type="Proteomes" id="UP000233556"/>
    </source>
</evidence>
<gene>
    <name evidence="2" type="ORF">llap_12144</name>
</gene>
<sequence>MGKLCGSDKQGARLTDVEKSFFGIKESLGYRWPEIAQIHIELLHHPCGSSPKQASAAEDHNKADVKQHRSGEQGYQLA</sequence>
<evidence type="ECO:0000256" key="1">
    <source>
        <dbReference type="SAM" id="MobiDB-lite"/>
    </source>
</evidence>
<proteinExistence type="predicted"/>